<comment type="catalytic activity">
    <reaction evidence="1 10">
        <text>(2R)-3-phosphoglycerate + ATP = (2R)-3-phospho-glyceroyl phosphate + ADP</text>
        <dbReference type="Rhea" id="RHEA:14801"/>
        <dbReference type="ChEBI" id="CHEBI:30616"/>
        <dbReference type="ChEBI" id="CHEBI:57604"/>
        <dbReference type="ChEBI" id="CHEBI:58272"/>
        <dbReference type="ChEBI" id="CHEBI:456216"/>
        <dbReference type="EC" id="2.7.2.3"/>
    </reaction>
</comment>
<dbReference type="GO" id="GO:0006096">
    <property type="term" value="P:glycolytic process"/>
    <property type="evidence" value="ECO:0007669"/>
    <property type="project" value="UniProtKB-UniPathway"/>
</dbReference>
<evidence type="ECO:0000256" key="11">
    <source>
        <dbReference type="RuleBase" id="RU000696"/>
    </source>
</evidence>
<evidence type="ECO:0000313" key="13">
    <source>
        <dbReference type="Proteomes" id="UP000031512"/>
    </source>
</evidence>
<dbReference type="Proteomes" id="UP000031512">
    <property type="component" value="Unassembled WGS sequence"/>
</dbReference>
<evidence type="ECO:0000256" key="1">
    <source>
        <dbReference type="ARBA" id="ARBA00000642"/>
    </source>
</evidence>
<dbReference type="InterPro" id="IPR001576">
    <property type="entry name" value="Phosphoglycerate_kinase"/>
</dbReference>
<comment type="cofactor">
    <cofactor evidence="2">
        <name>Mg(2+)</name>
        <dbReference type="ChEBI" id="CHEBI:18420"/>
    </cofactor>
</comment>
<comment type="similarity">
    <text evidence="3 10">Belongs to the phosphoglycerate kinase family.</text>
</comment>
<comment type="caution">
    <text evidence="12">The sequence shown here is derived from an EMBL/GenBank/DDBJ whole genome shotgun (WGS) entry which is preliminary data.</text>
</comment>
<dbReference type="RefSeq" id="XP_004833566.1">
    <property type="nucleotide sequence ID" value="XM_004833509.1"/>
</dbReference>
<keyword evidence="13" id="KW-1185">Reference proteome</keyword>
<keyword evidence="5 10" id="KW-0808">Transferase</keyword>
<dbReference type="EMBL" id="ACOU01000002">
    <property type="protein sequence ID" value="EKX74114.1"/>
    <property type="molecule type" value="Genomic_DNA"/>
</dbReference>
<comment type="subunit">
    <text evidence="11">Monomer.</text>
</comment>
<accession>L1LFR2</accession>
<dbReference type="Gene3D" id="3.40.50.1260">
    <property type="entry name" value="Phosphoglycerate kinase, N-terminal domain"/>
    <property type="match status" value="1"/>
</dbReference>
<evidence type="ECO:0000256" key="5">
    <source>
        <dbReference type="ARBA" id="ARBA00022679"/>
    </source>
</evidence>
<dbReference type="SUPFAM" id="SSF53748">
    <property type="entry name" value="Phosphoglycerate kinase"/>
    <property type="match status" value="1"/>
</dbReference>
<dbReference type="VEuPathDB" id="PiroplasmaDB:BEWA_041520"/>
<organism evidence="12 13">
    <name type="scientific">Theileria equi strain WA</name>
    <dbReference type="NCBI Taxonomy" id="1537102"/>
    <lineage>
        <taxon>Eukaryota</taxon>
        <taxon>Sar</taxon>
        <taxon>Alveolata</taxon>
        <taxon>Apicomplexa</taxon>
        <taxon>Aconoidasida</taxon>
        <taxon>Piroplasmida</taxon>
        <taxon>Theileriidae</taxon>
        <taxon>Theileria</taxon>
    </lineage>
</organism>
<keyword evidence="8" id="KW-0067">ATP-binding</keyword>
<evidence type="ECO:0000256" key="3">
    <source>
        <dbReference type="ARBA" id="ARBA00008982"/>
    </source>
</evidence>
<keyword evidence="7 10" id="KW-0418">Kinase</keyword>
<proteinExistence type="inferred from homology"/>
<dbReference type="UniPathway" id="UPA00109">
    <property type="reaction ID" value="UER00185"/>
</dbReference>
<dbReference type="OrthoDB" id="5568013at2759"/>
<comment type="pathway">
    <text evidence="10">Carbohydrate degradation; glycolysis; pyruvate from D-glyceraldehyde 3-phosphate: step 2/5.</text>
</comment>
<dbReference type="GeneID" id="15807562"/>
<name>L1LFR2_THEEQ</name>
<dbReference type="GO" id="GO:0043531">
    <property type="term" value="F:ADP binding"/>
    <property type="evidence" value="ECO:0007669"/>
    <property type="project" value="TreeGrafter"/>
</dbReference>
<dbReference type="GO" id="GO:0004618">
    <property type="term" value="F:phosphoglycerate kinase activity"/>
    <property type="evidence" value="ECO:0007669"/>
    <property type="project" value="UniProtKB-EC"/>
</dbReference>
<reference evidence="12 13" key="1">
    <citation type="journal article" date="2012" name="BMC Genomics">
        <title>Comparative genomic analysis and phylogenetic position of Theileria equi.</title>
        <authorList>
            <person name="Kappmeyer L.S."/>
            <person name="Thiagarajan M."/>
            <person name="Herndon D.R."/>
            <person name="Ramsay J.D."/>
            <person name="Caler E."/>
            <person name="Djikeng A."/>
            <person name="Gillespie J.J."/>
            <person name="Lau A.O."/>
            <person name="Roalson E.H."/>
            <person name="Silva J.C."/>
            <person name="Silva M.G."/>
            <person name="Suarez C.E."/>
            <person name="Ueti M.W."/>
            <person name="Nene V.M."/>
            <person name="Mealey R.H."/>
            <person name="Knowles D.P."/>
            <person name="Brayton K.A."/>
        </authorList>
    </citation>
    <scope>NUCLEOTIDE SEQUENCE [LARGE SCALE GENOMIC DNA]</scope>
    <source>
        <strain evidence="12 13">WA</strain>
    </source>
</reference>
<dbReference type="PANTHER" id="PTHR11406:SF23">
    <property type="entry name" value="PHOSPHOGLYCERATE KINASE 1, CHLOROPLASTIC-RELATED"/>
    <property type="match status" value="1"/>
</dbReference>
<dbReference type="GO" id="GO:0006094">
    <property type="term" value="P:gluconeogenesis"/>
    <property type="evidence" value="ECO:0007669"/>
    <property type="project" value="TreeGrafter"/>
</dbReference>
<evidence type="ECO:0000256" key="4">
    <source>
        <dbReference type="ARBA" id="ARBA00013061"/>
    </source>
</evidence>
<dbReference type="KEGG" id="beq:BEWA_041520"/>
<dbReference type="PANTHER" id="PTHR11406">
    <property type="entry name" value="PHOSPHOGLYCERATE KINASE"/>
    <property type="match status" value="1"/>
</dbReference>
<protein>
    <recommendedName>
        <fullName evidence="4 10">Phosphoglycerate kinase</fullName>
        <ecNumber evidence="4 10">2.7.2.3</ecNumber>
    </recommendedName>
</protein>
<dbReference type="GO" id="GO:0005829">
    <property type="term" value="C:cytosol"/>
    <property type="evidence" value="ECO:0007669"/>
    <property type="project" value="TreeGrafter"/>
</dbReference>
<evidence type="ECO:0000256" key="10">
    <source>
        <dbReference type="RuleBase" id="RU000532"/>
    </source>
</evidence>
<keyword evidence="6" id="KW-0547">Nucleotide-binding</keyword>
<sequence length="196" mass="21103">MLDGLLDHSPILGHSSLGKRSVEGLARLLRRHSMIKSYAHSVCQLSDKDRDSWPTSRYGFWSSFGYWCKCGCRGLYTSIPKLLTFDMRTTLAHKDDLNFVNGTHPRETLNGLKTAPFSPIPKVNEIKACICEQGKVSLGSTKGGATSIIGGGDTAALAEQTGRAKFFSHVSTGGGASLELLEGKVLPGVSCLTQKS</sequence>
<evidence type="ECO:0000256" key="9">
    <source>
        <dbReference type="ARBA" id="ARBA00022842"/>
    </source>
</evidence>
<dbReference type="AlphaFoldDB" id="L1LFR2"/>
<keyword evidence="9" id="KW-0460">Magnesium</keyword>
<dbReference type="GO" id="GO:0005524">
    <property type="term" value="F:ATP binding"/>
    <property type="evidence" value="ECO:0007669"/>
    <property type="project" value="UniProtKB-KW"/>
</dbReference>
<dbReference type="eggNOG" id="KOG1367">
    <property type="taxonomic scope" value="Eukaryota"/>
</dbReference>
<dbReference type="EC" id="2.7.2.3" evidence="4 10"/>
<evidence type="ECO:0000256" key="7">
    <source>
        <dbReference type="ARBA" id="ARBA00022777"/>
    </source>
</evidence>
<dbReference type="PRINTS" id="PR00477">
    <property type="entry name" value="PHGLYCKINASE"/>
</dbReference>
<dbReference type="InterPro" id="IPR015824">
    <property type="entry name" value="Phosphoglycerate_kinase_N"/>
</dbReference>
<evidence type="ECO:0000256" key="6">
    <source>
        <dbReference type="ARBA" id="ARBA00022741"/>
    </source>
</evidence>
<dbReference type="InterPro" id="IPR036043">
    <property type="entry name" value="Phosphoglycerate_kinase_sf"/>
</dbReference>
<evidence type="ECO:0000256" key="2">
    <source>
        <dbReference type="ARBA" id="ARBA00001946"/>
    </source>
</evidence>
<dbReference type="STRING" id="1537102.L1LFR2"/>
<gene>
    <name evidence="12" type="ORF">BEWA_041520</name>
</gene>
<dbReference type="Pfam" id="PF00162">
    <property type="entry name" value="PGK"/>
    <property type="match status" value="1"/>
</dbReference>
<evidence type="ECO:0000256" key="8">
    <source>
        <dbReference type="ARBA" id="ARBA00022840"/>
    </source>
</evidence>
<evidence type="ECO:0000313" key="12">
    <source>
        <dbReference type="EMBL" id="EKX74114.1"/>
    </source>
</evidence>